<comment type="caution">
    <text evidence="2">The sequence shown here is derived from an EMBL/GenBank/DDBJ whole genome shotgun (WGS) entry which is preliminary data.</text>
</comment>
<feature type="region of interest" description="Disordered" evidence="1">
    <location>
        <begin position="1"/>
        <end position="43"/>
    </location>
</feature>
<dbReference type="EMBL" id="JAKNSF020000019">
    <property type="protein sequence ID" value="KAK7732693.1"/>
    <property type="molecule type" value="Genomic_DNA"/>
</dbReference>
<evidence type="ECO:0000313" key="2">
    <source>
        <dbReference type="EMBL" id="KAK7732693.1"/>
    </source>
</evidence>
<keyword evidence="3" id="KW-1185">Reference proteome</keyword>
<organism evidence="2 3">
    <name type="scientific">Diaporthe eres</name>
    <name type="common">Phomopsis oblonga</name>
    <dbReference type="NCBI Taxonomy" id="83184"/>
    <lineage>
        <taxon>Eukaryota</taxon>
        <taxon>Fungi</taxon>
        <taxon>Dikarya</taxon>
        <taxon>Ascomycota</taxon>
        <taxon>Pezizomycotina</taxon>
        <taxon>Sordariomycetes</taxon>
        <taxon>Sordariomycetidae</taxon>
        <taxon>Diaporthales</taxon>
        <taxon>Diaporthaceae</taxon>
        <taxon>Diaporthe</taxon>
        <taxon>Diaporthe eres species complex</taxon>
    </lineage>
</organism>
<sequence length="1279" mass="145425">MARHNSDDMDWEPTDDAESDQDFDPADCSECESEDPFWELDEHDAKETIKKSLGEDADIDINDIDIDIENILDPLPNSITQDEPKRKHEKSDTTAQDSPKRKRQKPNTTPQRRAKTKHKKSDITTQYEPDPKPKHQKTRSYNPEDMVKELIDATKFWTPEQGKYHHFPQGGAKWDLTEAYLVGLQGIDQWLRWRKEVARQLDRMRFEGMEIEAYDDSRKFIIFSISPLSTRMKYARDNTAPAPQFSPDRKRFVKISLRTKISVSDLATLPADIKDEAEFMAAFLRHHGYNIEEVHAFFLHVASCKQAREFVRLWGKGNEISNWDSVKKSAGFQEGKFDYIFSFLHDTRFRPREKNPVKAMMTSWAAKGWDTYDIWKETSPKADSPPKGVSHGAQRLSKGDYKGLTPVVFRVDYSSKVGIFRSTSTLEPSFPSKNKKYRFWVSSARRLDDKHDTETYYVAFAKSPTDADIKNMKDALTAALPWTVTSVSAKQGEVPKSDAFDRFGRIHPKSQPFLDSLFTSMSSSQPSPKKIPLHSAFKGTKTKDAGGLLVILLRVSMANYSFSSPRQQLRQILSKLPEDPDIREGKVSSILVMFERESSYTQTWDKREVCGKIKDRAAGRPVHLRTARPTRGTRQVRDLAKIQTNVATWRTLGVAGNQWVDCFDPKRQDEVKDCISKESGHLDHTLHVSSRDRAMKRFTALQACKPDSEDIEMLEKFALAQLPKDHPVQTVTRSSPFRAQGSAGRAKERLATQKRHELHQQFLRNFAPEAKEICLMNTTAYTNSEENEVSKVLEEAKDRTTFLFTAVDRVAHTHERWQEVKKVAKRKGHTVMVLFLHGEKPLPGSSVFHDLQDCTTEAAKWDKFMKERTKSDNIYGLIQPTVVIAPGRKIHKDVERLIQRSFEVSEAFVQAKQHTRNATRAAFPGVTATIADRNIRWDATLPVLKQAVEHLTDLPGGLVEADEVAPNHCEGVQKNNLIGSRWRANFAECKDCALKKPCTNCGEKKTRSRADFAECEDCALKKLCTNCGEKTGKTRWRADSAECEDCALKKLCRNCGEKTGKTRCCANDAGKGFGECNSCRGKKGKKNDYIRCKHDGCKTTVFLWKGLKKAHWLTKDQLLAKRQLCIQHLVEHLIEEEHVAETRGSTSGVDNDDDTSNANNNTEAARAEQADIWLRDSCWNEAVRTSINDKVTQDGADVALAVALSTIEGMWVKEKPEGEEYAEIVTHFVTLLALREDHSFPAELQQTIHRSAKWLQKIYVEVLAENKKLTLIVAMCKTG</sequence>
<evidence type="ECO:0000313" key="3">
    <source>
        <dbReference type="Proteomes" id="UP001430848"/>
    </source>
</evidence>
<gene>
    <name evidence="2" type="ORF">SLS63_004948</name>
</gene>
<proteinExistence type="predicted"/>
<feature type="region of interest" description="Disordered" evidence="1">
    <location>
        <begin position="68"/>
        <end position="144"/>
    </location>
</feature>
<feature type="compositionally biased region" description="Acidic residues" evidence="1">
    <location>
        <begin position="8"/>
        <end position="42"/>
    </location>
</feature>
<feature type="compositionally biased region" description="Basic and acidic residues" evidence="1">
    <location>
        <begin position="82"/>
        <end position="92"/>
    </location>
</feature>
<name>A0ABR1PCP6_DIAER</name>
<protein>
    <submittedName>
        <fullName evidence="2">Uncharacterized protein</fullName>
    </submittedName>
</protein>
<dbReference type="Proteomes" id="UP001430848">
    <property type="component" value="Unassembled WGS sequence"/>
</dbReference>
<feature type="region of interest" description="Disordered" evidence="1">
    <location>
        <begin position="1140"/>
        <end position="1160"/>
    </location>
</feature>
<reference evidence="2 3" key="1">
    <citation type="submission" date="2024-02" db="EMBL/GenBank/DDBJ databases">
        <title>De novo assembly and annotation of 12 fungi associated with fruit tree decline syndrome in Ontario, Canada.</title>
        <authorList>
            <person name="Sulman M."/>
            <person name="Ellouze W."/>
            <person name="Ilyukhin E."/>
        </authorList>
    </citation>
    <scope>NUCLEOTIDE SEQUENCE [LARGE SCALE GENOMIC DNA]</scope>
    <source>
        <strain evidence="2 3">M169</strain>
    </source>
</reference>
<accession>A0ABR1PCP6</accession>
<evidence type="ECO:0000256" key="1">
    <source>
        <dbReference type="SAM" id="MobiDB-lite"/>
    </source>
</evidence>